<comment type="catalytic activity">
    <reaction evidence="2">
        <text>2 GTP = 3',3'-c-di-GMP + 2 diphosphate</text>
        <dbReference type="Rhea" id="RHEA:24898"/>
        <dbReference type="ChEBI" id="CHEBI:33019"/>
        <dbReference type="ChEBI" id="CHEBI:37565"/>
        <dbReference type="ChEBI" id="CHEBI:58805"/>
        <dbReference type="EC" id="2.7.7.65"/>
    </reaction>
</comment>
<protein>
    <recommendedName>
        <fullName evidence="1">diguanylate cyclase</fullName>
        <ecNumber evidence="1">2.7.7.65</ecNumber>
    </recommendedName>
</protein>
<accession>Q1MIY8</accession>
<dbReference type="EMBL" id="AM236080">
    <property type="protein sequence ID" value="CAK07072.1"/>
    <property type="molecule type" value="Genomic_DNA"/>
</dbReference>
<dbReference type="eggNOG" id="COG2199">
    <property type="taxonomic scope" value="Bacteria"/>
</dbReference>
<dbReference type="Gene3D" id="3.30.70.270">
    <property type="match status" value="1"/>
</dbReference>
<dbReference type="InterPro" id="IPR029787">
    <property type="entry name" value="Nucleotide_cyclase"/>
</dbReference>
<reference evidence="4 5" key="1">
    <citation type="journal article" date="2006" name="Genome Biol.">
        <title>The genome of Rhizobium leguminosarum has recognizable core and accessory components.</title>
        <authorList>
            <person name="Young J.W."/>
            <person name="Crossman L.C."/>
            <person name="Johnston A.W.B."/>
            <person name="Thomson N.R."/>
            <person name="Ghazoui Z.F."/>
            <person name="Hull K.H."/>
            <person name="Wexler M."/>
            <person name="Curson A.R.J."/>
            <person name="Todd J.D."/>
            <person name="Poole P.S."/>
            <person name="Mauchline T.H."/>
            <person name="East A.K."/>
            <person name="Quail M.A."/>
            <person name="Churcher C."/>
            <person name="Arrowsmith C."/>
            <person name="Cherevach A."/>
            <person name="Chillingworth T."/>
            <person name="Clarke K."/>
            <person name="Cronin A."/>
            <person name="Davis P."/>
            <person name="Fraser A."/>
            <person name="Hance Z."/>
            <person name="Hauser H."/>
            <person name="Jagels K."/>
            <person name="Moule S."/>
            <person name="Mungall K."/>
            <person name="Norbertczak H."/>
            <person name="Rabbinowitsch E."/>
            <person name="Sanders M."/>
            <person name="Simmonds M."/>
            <person name="Whitehead S."/>
            <person name="Parkhill J."/>
        </authorList>
    </citation>
    <scope>NUCLEOTIDE SEQUENCE [LARGE SCALE GENOMIC DNA]</scope>
    <source>
        <strain evidence="5">DSM 114642 / LMG 32736 / 3841</strain>
    </source>
</reference>
<evidence type="ECO:0000259" key="3">
    <source>
        <dbReference type="PROSITE" id="PS50887"/>
    </source>
</evidence>
<organism evidence="4 5">
    <name type="scientific">Rhizobium johnstonii (strain DSM 114642 / LMG 32736 / 3841)</name>
    <name type="common">Rhizobium leguminosarum bv. viciae</name>
    <dbReference type="NCBI Taxonomy" id="216596"/>
    <lineage>
        <taxon>Bacteria</taxon>
        <taxon>Pseudomonadati</taxon>
        <taxon>Pseudomonadota</taxon>
        <taxon>Alphaproteobacteria</taxon>
        <taxon>Hyphomicrobiales</taxon>
        <taxon>Rhizobiaceae</taxon>
        <taxon>Rhizobium/Agrobacterium group</taxon>
        <taxon>Rhizobium</taxon>
        <taxon>Rhizobium johnstonii</taxon>
    </lineage>
</organism>
<evidence type="ECO:0000313" key="4">
    <source>
        <dbReference type="EMBL" id="CAK07072.1"/>
    </source>
</evidence>
<dbReference type="HOGENOM" id="CLU_000445_11_5_5"/>
<dbReference type="GO" id="GO:0043709">
    <property type="term" value="P:cell adhesion involved in single-species biofilm formation"/>
    <property type="evidence" value="ECO:0007669"/>
    <property type="project" value="TreeGrafter"/>
</dbReference>
<evidence type="ECO:0000313" key="5">
    <source>
        <dbReference type="Proteomes" id="UP000006575"/>
    </source>
</evidence>
<gene>
    <name evidence="4" type="ordered locus">RL1577</name>
</gene>
<sequence length="360" mass="38537">MRDEAGSRGIVMQNASANALVPREAARAAPMADIQKIAQHMARLNVAALPRNYELFHEAIIGLNAGLAQDIAALGSQPQQPMLDELGLKYRLAGHCGLAGETSRNEASRMLRDVAERLAEGLRHKNAFARACGTILKSVSGQNDQSLAAFLSEIDYLTASLSTVLAAEMEIGAKLQDDIKTLETLERGISAMQSAAIADRITGLPNRIALNRTIADLYERQEGAAGSALIMVDIDNFTDLNDKYGTQAGNKLLKKLAGLLQKSIKKNDFVARTEGDEFALLFSNVGMQDAIAIAERLRASVEDNLVFATSDKTDRGRLTISIGVALSTDAATPGQLQANARVALLAAQSNPRLPVQAFGR</sequence>
<dbReference type="Proteomes" id="UP000006575">
    <property type="component" value="Chromosome"/>
</dbReference>
<dbReference type="PANTHER" id="PTHR45138:SF9">
    <property type="entry name" value="DIGUANYLATE CYCLASE DGCM-RELATED"/>
    <property type="match status" value="1"/>
</dbReference>
<dbReference type="NCBIfam" id="TIGR00254">
    <property type="entry name" value="GGDEF"/>
    <property type="match status" value="1"/>
</dbReference>
<dbReference type="EnsemblBacteria" id="CAK07072">
    <property type="protein sequence ID" value="CAK07072"/>
    <property type="gene ID" value="RL1577"/>
</dbReference>
<dbReference type="Pfam" id="PF00990">
    <property type="entry name" value="GGDEF"/>
    <property type="match status" value="1"/>
</dbReference>
<dbReference type="PROSITE" id="PS50887">
    <property type="entry name" value="GGDEF"/>
    <property type="match status" value="1"/>
</dbReference>
<dbReference type="SMART" id="SM00267">
    <property type="entry name" value="GGDEF"/>
    <property type="match status" value="1"/>
</dbReference>
<dbReference type="SUPFAM" id="SSF55073">
    <property type="entry name" value="Nucleotide cyclase"/>
    <property type="match status" value="1"/>
</dbReference>
<evidence type="ECO:0000256" key="1">
    <source>
        <dbReference type="ARBA" id="ARBA00012528"/>
    </source>
</evidence>
<dbReference type="KEGG" id="rle:RL1577"/>
<dbReference type="GO" id="GO:0005886">
    <property type="term" value="C:plasma membrane"/>
    <property type="evidence" value="ECO:0007669"/>
    <property type="project" value="TreeGrafter"/>
</dbReference>
<dbReference type="InterPro" id="IPR050469">
    <property type="entry name" value="Diguanylate_Cyclase"/>
</dbReference>
<dbReference type="InterPro" id="IPR000160">
    <property type="entry name" value="GGDEF_dom"/>
</dbReference>
<dbReference type="CDD" id="cd01949">
    <property type="entry name" value="GGDEF"/>
    <property type="match status" value="1"/>
</dbReference>
<proteinExistence type="predicted"/>
<keyword evidence="5" id="KW-1185">Reference proteome</keyword>
<name>Q1MIY8_RHIJ3</name>
<feature type="domain" description="GGDEF" evidence="3">
    <location>
        <begin position="225"/>
        <end position="360"/>
    </location>
</feature>
<dbReference type="InterPro" id="IPR043128">
    <property type="entry name" value="Rev_trsase/Diguanyl_cyclase"/>
</dbReference>
<dbReference type="GO" id="GO:0052621">
    <property type="term" value="F:diguanylate cyclase activity"/>
    <property type="evidence" value="ECO:0007669"/>
    <property type="project" value="UniProtKB-EC"/>
</dbReference>
<dbReference type="EC" id="2.7.7.65" evidence="1"/>
<dbReference type="AlphaFoldDB" id="Q1MIY8"/>
<evidence type="ECO:0000256" key="2">
    <source>
        <dbReference type="ARBA" id="ARBA00034247"/>
    </source>
</evidence>
<dbReference type="GO" id="GO:1902201">
    <property type="term" value="P:negative regulation of bacterial-type flagellum-dependent cell motility"/>
    <property type="evidence" value="ECO:0007669"/>
    <property type="project" value="TreeGrafter"/>
</dbReference>
<dbReference type="PANTHER" id="PTHR45138">
    <property type="entry name" value="REGULATORY COMPONENTS OF SENSORY TRANSDUCTION SYSTEM"/>
    <property type="match status" value="1"/>
</dbReference>